<sequence length="98" mass="9837">ELAAHDARLHGGRRLGVAAARARLLPRRAAGHGRGRGAAAPPGPGRRAGHGDGGLALLHVHALDQAHGAEDGGDVVQAALHRDLGLAARRAAAAAGRR</sequence>
<evidence type="ECO:0000313" key="3">
    <source>
        <dbReference type="Proteomes" id="UP000279271"/>
    </source>
</evidence>
<protein>
    <submittedName>
        <fullName evidence="2">Uncharacterized protein</fullName>
    </submittedName>
</protein>
<feature type="non-terminal residue" evidence="2">
    <location>
        <position position="1"/>
    </location>
</feature>
<feature type="compositionally biased region" description="Basic residues" evidence="1">
    <location>
        <begin position="26"/>
        <end position="35"/>
    </location>
</feature>
<name>A0A3M7L4Y3_AUXPR</name>
<organism evidence="2 3">
    <name type="scientific">Auxenochlorella protothecoides</name>
    <name type="common">Green microalga</name>
    <name type="synonym">Chlorella protothecoides</name>
    <dbReference type="NCBI Taxonomy" id="3075"/>
    <lineage>
        <taxon>Eukaryota</taxon>
        <taxon>Viridiplantae</taxon>
        <taxon>Chlorophyta</taxon>
        <taxon>core chlorophytes</taxon>
        <taxon>Trebouxiophyceae</taxon>
        <taxon>Chlorellales</taxon>
        <taxon>Chlorellaceae</taxon>
        <taxon>Auxenochlorella</taxon>
    </lineage>
</organism>
<dbReference type="AlphaFoldDB" id="A0A3M7L4Y3"/>
<dbReference type="Proteomes" id="UP000279271">
    <property type="component" value="Unassembled WGS sequence"/>
</dbReference>
<gene>
    <name evidence="2" type="ORF">APUTEX25_003488</name>
</gene>
<reference evidence="3" key="1">
    <citation type="journal article" date="2018" name="Algal Res.">
        <title>Characterization of plant carbon substrate utilization by Auxenochlorella protothecoides.</title>
        <authorList>
            <person name="Vogler B.W."/>
            <person name="Starkenburg S.R."/>
            <person name="Sudasinghe N."/>
            <person name="Schambach J.Y."/>
            <person name="Rollin J.A."/>
            <person name="Pattathil S."/>
            <person name="Barry A.N."/>
        </authorList>
    </citation>
    <scope>NUCLEOTIDE SEQUENCE [LARGE SCALE GENOMIC DNA]</scope>
    <source>
        <strain evidence="3">UTEX 25</strain>
    </source>
</reference>
<evidence type="ECO:0000313" key="2">
    <source>
        <dbReference type="EMBL" id="RMZ57783.1"/>
    </source>
</evidence>
<feature type="non-terminal residue" evidence="2">
    <location>
        <position position="98"/>
    </location>
</feature>
<feature type="region of interest" description="Disordered" evidence="1">
    <location>
        <begin position="26"/>
        <end position="53"/>
    </location>
</feature>
<comment type="caution">
    <text evidence="2">The sequence shown here is derived from an EMBL/GenBank/DDBJ whole genome shotgun (WGS) entry which is preliminary data.</text>
</comment>
<evidence type="ECO:0000256" key="1">
    <source>
        <dbReference type="SAM" id="MobiDB-lite"/>
    </source>
</evidence>
<proteinExistence type="predicted"/>
<accession>A0A3M7L4Y3</accession>
<dbReference type="EMBL" id="QOKY01000067">
    <property type="protein sequence ID" value="RMZ57783.1"/>
    <property type="molecule type" value="Genomic_DNA"/>
</dbReference>